<sequence>MDYFKFASLPLIALLCACATYEPGWSGQGAEPFEEALADCQKTAAETSDPDARDAVLVRCMAEKGWTRD</sequence>
<gene>
    <name evidence="1" type="ORF">SAMN06297468_2668</name>
</gene>
<dbReference type="AlphaFoldDB" id="A0A1Y6FJ74"/>
<dbReference type="PROSITE" id="PS51257">
    <property type="entry name" value="PROKAR_LIPOPROTEIN"/>
    <property type="match status" value="1"/>
</dbReference>
<evidence type="ECO:0000313" key="2">
    <source>
        <dbReference type="Proteomes" id="UP000194420"/>
    </source>
</evidence>
<protein>
    <recommendedName>
        <fullName evidence="3">Lipoprotein</fullName>
    </recommendedName>
</protein>
<dbReference type="EMBL" id="FXWG01000003">
    <property type="protein sequence ID" value="SMQ74446.1"/>
    <property type="molecule type" value="Genomic_DNA"/>
</dbReference>
<reference evidence="2" key="1">
    <citation type="submission" date="2017-04" db="EMBL/GenBank/DDBJ databases">
        <authorList>
            <person name="Varghese N."/>
            <person name="Submissions S."/>
        </authorList>
    </citation>
    <scope>NUCLEOTIDE SEQUENCE [LARGE SCALE GENOMIC DNA]</scope>
</reference>
<organism evidence="1 2">
    <name type="scientific">Altererythrobacter xiamenensis</name>
    <dbReference type="NCBI Taxonomy" id="1316679"/>
    <lineage>
        <taxon>Bacteria</taxon>
        <taxon>Pseudomonadati</taxon>
        <taxon>Pseudomonadota</taxon>
        <taxon>Alphaproteobacteria</taxon>
        <taxon>Sphingomonadales</taxon>
        <taxon>Erythrobacteraceae</taxon>
        <taxon>Altererythrobacter</taxon>
    </lineage>
</organism>
<evidence type="ECO:0000313" key="1">
    <source>
        <dbReference type="EMBL" id="SMQ74446.1"/>
    </source>
</evidence>
<keyword evidence="2" id="KW-1185">Reference proteome</keyword>
<accession>A0A1Y6FJ74</accession>
<name>A0A1Y6FJ74_9SPHN</name>
<dbReference type="RefSeq" id="WP_086438517.1">
    <property type="nucleotide sequence ID" value="NZ_FXWG01000003.1"/>
</dbReference>
<dbReference type="OrthoDB" id="7433510at2"/>
<dbReference type="Proteomes" id="UP000194420">
    <property type="component" value="Unassembled WGS sequence"/>
</dbReference>
<evidence type="ECO:0008006" key="3">
    <source>
        <dbReference type="Google" id="ProtNLM"/>
    </source>
</evidence>
<proteinExistence type="predicted"/>